<dbReference type="Proteomes" id="UP001597520">
    <property type="component" value="Unassembled WGS sequence"/>
</dbReference>
<evidence type="ECO:0008006" key="4">
    <source>
        <dbReference type="Google" id="ProtNLM"/>
    </source>
</evidence>
<name>A0ABW5SXR7_9BACI</name>
<evidence type="ECO:0000313" key="2">
    <source>
        <dbReference type="EMBL" id="MFD2704341.1"/>
    </source>
</evidence>
<keyword evidence="3" id="KW-1185">Reference proteome</keyword>
<comment type="caution">
    <text evidence="2">The sequence shown here is derived from an EMBL/GenBank/DDBJ whole genome shotgun (WGS) entry which is preliminary data.</text>
</comment>
<dbReference type="RefSeq" id="WP_380711621.1">
    <property type="nucleotide sequence ID" value="NZ_JBHUML010000002.1"/>
</dbReference>
<dbReference type="InterPro" id="IPR000225">
    <property type="entry name" value="Armadillo"/>
</dbReference>
<feature type="compositionally biased region" description="Polar residues" evidence="1">
    <location>
        <begin position="364"/>
        <end position="374"/>
    </location>
</feature>
<dbReference type="PROSITE" id="PS50176">
    <property type="entry name" value="ARM_REPEAT"/>
    <property type="match status" value="1"/>
</dbReference>
<reference evidence="3" key="1">
    <citation type="journal article" date="2019" name="Int. J. Syst. Evol. Microbiol.">
        <title>The Global Catalogue of Microorganisms (GCM) 10K type strain sequencing project: providing services to taxonomists for standard genome sequencing and annotation.</title>
        <authorList>
            <consortium name="The Broad Institute Genomics Platform"/>
            <consortium name="The Broad Institute Genome Sequencing Center for Infectious Disease"/>
            <person name="Wu L."/>
            <person name="Ma J."/>
        </authorList>
    </citation>
    <scope>NUCLEOTIDE SEQUENCE [LARGE SCALE GENOMIC DNA]</scope>
    <source>
        <strain evidence="3">KCTC 33792</strain>
    </source>
</reference>
<gene>
    <name evidence="2" type="ORF">ACFSUB_02610</name>
</gene>
<evidence type="ECO:0000313" key="3">
    <source>
        <dbReference type="Proteomes" id="UP001597520"/>
    </source>
</evidence>
<feature type="region of interest" description="Disordered" evidence="1">
    <location>
        <begin position="361"/>
        <end position="412"/>
    </location>
</feature>
<dbReference type="EMBL" id="JBHUML010000002">
    <property type="protein sequence ID" value="MFD2704341.1"/>
    <property type="molecule type" value="Genomic_DNA"/>
</dbReference>
<sequence>MQTPVYSFSGQGRSGADRMQEGGVYRGRVLEQNSKGGALLDLQGTKIKASFQGGMPAKNQVAFQVTGNKEGALQVRALQEERGGSTVSLKTSGLLKKVGVQDPSDGMTKAAKVMLQSGSPLTKDSAASVQRFMDEADGSLEQKLNTIKAAAGKQVDMTPANLQRIHDGLHSSRQTSDFMNEWTSSKTGSAADVPQLEKTVQRALQAASASQHKDIREAAAAIKQKLQQGGSLDQAVQAVKSNLLSHPDLSEETAGVLKKTIQEAEFLAGTGQKRLMQALQHVFSEKQGMDSESAQLLRHMQPLLSSTVPGQENQELQQMLQQSGVKGNDMSRIVKLTDQLMQLEESGRGRIMNAIDQGVAAGAGTSSNQTSASTGMPPASPGEAVAFSQGASAERPSSVPFETKPMLETTTTNRMVKATDEFQQMQKNTIKQLEQTGKMLEQNRQTAPQAKQVLEAAIHKLDRSILRSDFTLFTDMKTERNMLQASARLTEAKQLLSNGKFQSAWKVVDEVRQSVQSMEFNASEQKVKQMITREETAARNTGMQRAVQYTADQARAAMQEPSSRQVFELVRSLGLNREQELGQMLTTSGSQQHQNKAAQQNMKDALLQLMKHENDGSSLQQKAGQTLSNLTGQQLMSKTDQGNNMQQLLFNLPVPLKENMEDLQVYVQARQDEGEMDWENCNLYFLIETASLGETGIMLQASDRQLAITLKNDDPDFEKTMAPLVEQATESINEIGYNIQDIRYQPMSRPGEEQAETVNHNDITEERPEPAEHPFETMKGFDYKI</sequence>
<feature type="region of interest" description="Disordered" evidence="1">
    <location>
        <begin position="749"/>
        <end position="776"/>
    </location>
</feature>
<evidence type="ECO:0000256" key="1">
    <source>
        <dbReference type="SAM" id="MobiDB-lite"/>
    </source>
</evidence>
<feature type="compositionally biased region" description="Basic and acidic residues" evidence="1">
    <location>
        <begin position="762"/>
        <end position="776"/>
    </location>
</feature>
<protein>
    <recommendedName>
        <fullName evidence="4">Flagellar hook-length control protein FliK</fullName>
    </recommendedName>
</protein>
<proteinExistence type="predicted"/>
<organism evidence="2 3">
    <name type="scientific">Salibacterium lacus</name>
    <dbReference type="NCBI Taxonomy" id="1898109"/>
    <lineage>
        <taxon>Bacteria</taxon>
        <taxon>Bacillati</taxon>
        <taxon>Bacillota</taxon>
        <taxon>Bacilli</taxon>
        <taxon>Bacillales</taxon>
        <taxon>Bacillaceae</taxon>
    </lineage>
</organism>
<accession>A0ABW5SXR7</accession>